<name>A0ABS5MLY3_9STAP</name>
<sequence length="143" mass="16935">MTVIQHSKNPKYKYQIEYIDHSILNTNLSIHLLLNDALKIEGANMKSREQYAKHILKISKLIPVMIYASQDFVLFPTSAKNHINYMMINSKHITNIEAYKCYTRLLFNNDTSKIIKHDFHTITKKMGESLRLIQYQKHHIFKQ</sequence>
<comment type="caution">
    <text evidence="1">The sequence shown here is derived from an EMBL/GenBank/DDBJ whole genome shotgun (WGS) entry which is preliminary data.</text>
</comment>
<dbReference type="Proteomes" id="UP000681586">
    <property type="component" value="Unassembled WGS sequence"/>
</dbReference>
<dbReference type="InterPro" id="IPR010461">
    <property type="entry name" value="ComK"/>
</dbReference>
<reference evidence="1 2" key="1">
    <citation type="submission" date="2021-05" db="EMBL/GenBank/DDBJ databases">
        <title>Staphylococcus fleurettii isolated from lake water in First Nation community in Manitoba, Canada.</title>
        <authorList>
            <person name="Bashar S."/>
            <person name="Murdock A."/>
            <person name="Patidar R."/>
            <person name="Golding G."/>
            <person name="Farenhorst A."/>
            <person name="Kumar A."/>
        </authorList>
    </citation>
    <scope>NUCLEOTIDE SEQUENCE [LARGE SCALE GENOMIC DNA]</scope>
    <source>
        <strain evidence="1 2">SF002</strain>
    </source>
</reference>
<evidence type="ECO:0000313" key="2">
    <source>
        <dbReference type="Proteomes" id="UP000681586"/>
    </source>
</evidence>
<dbReference type="Pfam" id="PF06338">
    <property type="entry name" value="ComK"/>
    <property type="match status" value="1"/>
</dbReference>
<gene>
    <name evidence="1" type="ORF">JJQ58_05440</name>
</gene>
<protein>
    <submittedName>
        <fullName evidence="1">Competence protein ComK</fullName>
    </submittedName>
</protein>
<dbReference type="EMBL" id="JAGXBM010000005">
    <property type="protein sequence ID" value="MBS3696901.1"/>
    <property type="molecule type" value="Genomic_DNA"/>
</dbReference>
<organism evidence="1 2">
    <name type="scientific">Mammaliicoccus fleurettii</name>
    <dbReference type="NCBI Taxonomy" id="150056"/>
    <lineage>
        <taxon>Bacteria</taxon>
        <taxon>Bacillati</taxon>
        <taxon>Bacillota</taxon>
        <taxon>Bacilli</taxon>
        <taxon>Bacillales</taxon>
        <taxon>Staphylococcaceae</taxon>
        <taxon>Mammaliicoccus</taxon>
    </lineage>
</organism>
<proteinExistence type="predicted"/>
<evidence type="ECO:0000313" key="1">
    <source>
        <dbReference type="EMBL" id="MBS3696901.1"/>
    </source>
</evidence>
<keyword evidence="2" id="KW-1185">Reference proteome</keyword>
<accession>A0ABS5MLY3</accession>